<accession>A0AAE1XIK8</accession>
<evidence type="ECO:0000256" key="1">
    <source>
        <dbReference type="SAM" id="MobiDB-lite"/>
    </source>
</evidence>
<dbReference type="AlphaFoldDB" id="A0AAE1XIK8"/>
<dbReference type="EMBL" id="JACGWO010000013">
    <property type="protein sequence ID" value="KAK4412419.1"/>
    <property type="molecule type" value="Genomic_DNA"/>
</dbReference>
<feature type="region of interest" description="Disordered" evidence="1">
    <location>
        <begin position="1"/>
        <end position="42"/>
    </location>
</feature>
<evidence type="ECO:0000313" key="2">
    <source>
        <dbReference type="EMBL" id="KAK4412419.1"/>
    </source>
</evidence>
<proteinExistence type="predicted"/>
<comment type="caution">
    <text evidence="2">The sequence shown here is derived from an EMBL/GenBank/DDBJ whole genome shotgun (WGS) entry which is preliminary data.</text>
</comment>
<reference evidence="2" key="1">
    <citation type="submission" date="2020-06" db="EMBL/GenBank/DDBJ databases">
        <authorList>
            <person name="Li T."/>
            <person name="Hu X."/>
            <person name="Zhang T."/>
            <person name="Song X."/>
            <person name="Zhang H."/>
            <person name="Dai N."/>
            <person name="Sheng W."/>
            <person name="Hou X."/>
            <person name="Wei L."/>
        </authorList>
    </citation>
    <scope>NUCLEOTIDE SEQUENCE</scope>
    <source>
        <strain evidence="2">3651</strain>
        <tissue evidence="2">Leaf</tissue>
    </source>
</reference>
<protein>
    <submittedName>
        <fullName evidence="2">Uncharacterized protein</fullName>
    </submittedName>
</protein>
<sequence>MDDQYGGDDGATNTSPPMGKRMMNVSPAQPLAIAPPLKPASSHELTPFVPLAAIRRARRMIPHFLTADQAATFLTHAPEFKSRSENCEKPRPSDDGFGFTLPPCGFLKPIVA</sequence>
<dbReference type="Proteomes" id="UP001293254">
    <property type="component" value="Unassembled WGS sequence"/>
</dbReference>
<name>A0AAE1XIK8_9LAMI</name>
<evidence type="ECO:0000313" key="3">
    <source>
        <dbReference type="Proteomes" id="UP001293254"/>
    </source>
</evidence>
<reference evidence="2" key="2">
    <citation type="journal article" date="2024" name="Plant">
        <title>Genomic evolution and insights into agronomic trait innovations of Sesamum species.</title>
        <authorList>
            <person name="Miao H."/>
            <person name="Wang L."/>
            <person name="Qu L."/>
            <person name="Liu H."/>
            <person name="Sun Y."/>
            <person name="Le M."/>
            <person name="Wang Q."/>
            <person name="Wei S."/>
            <person name="Zheng Y."/>
            <person name="Lin W."/>
            <person name="Duan Y."/>
            <person name="Cao H."/>
            <person name="Xiong S."/>
            <person name="Wang X."/>
            <person name="Wei L."/>
            <person name="Li C."/>
            <person name="Ma Q."/>
            <person name="Ju M."/>
            <person name="Zhao R."/>
            <person name="Li G."/>
            <person name="Mu C."/>
            <person name="Tian Q."/>
            <person name="Mei H."/>
            <person name="Zhang T."/>
            <person name="Gao T."/>
            <person name="Zhang H."/>
        </authorList>
    </citation>
    <scope>NUCLEOTIDE SEQUENCE</scope>
    <source>
        <strain evidence="2">3651</strain>
    </source>
</reference>
<organism evidence="2 3">
    <name type="scientific">Sesamum alatum</name>
    <dbReference type="NCBI Taxonomy" id="300844"/>
    <lineage>
        <taxon>Eukaryota</taxon>
        <taxon>Viridiplantae</taxon>
        <taxon>Streptophyta</taxon>
        <taxon>Embryophyta</taxon>
        <taxon>Tracheophyta</taxon>
        <taxon>Spermatophyta</taxon>
        <taxon>Magnoliopsida</taxon>
        <taxon>eudicotyledons</taxon>
        <taxon>Gunneridae</taxon>
        <taxon>Pentapetalae</taxon>
        <taxon>asterids</taxon>
        <taxon>lamiids</taxon>
        <taxon>Lamiales</taxon>
        <taxon>Pedaliaceae</taxon>
        <taxon>Sesamum</taxon>
    </lineage>
</organism>
<keyword evidence="3" id="KW-1185">Reference proteome</keyword>
<gene>
    <name evidence="2" type="ORF">Salat_2888900</name>
</gene>